<dbReference type="Proteomes" id="UP001589748">
    <property type="component" value="Unassembled WGS sequence"/>
</dbReference>
<sequence>MTPRTTRRTTRRGPADAGTAALELTLAAPVLLLLLALLLTWARLGHVHAALDAGVRDAARTATGQRSAGDAALAARSVVLDALGPGDCADSLQLDPVGPFTPGRAVTVRAHCRFSVLDLGLPSAPGELRLSSSFSSPLDPNREVS</sequence>
<keyword evidence="1" id="KW-0472">Membrane</keyword>
<keyword evidence="1" id="KW-1133">Transmembrane helix</keyword>
<evidence type="ECO:0000313" key="3">
    <source>
        <dbReference type="EMBL" id="MFB9378855.1"/>
    </source>
</evidence>
<evidence type="ECO:0000259" key="2">
    <source>
        <dbReference type="Pfam" id="PF07811"/>
    </source>
</evidence>
<evidence type="ECO:0000256" key="1">
    <source>
        <dbReference type="SAM" id="Phobius"/>
    </source>
</evidence>
<protein>
    <submittedName>
        <fullName evidence="3">TadE/TadG family type IV pilus assembly protein</fullName>
    </submittedName>
</protein>
<gene>
    <name evidence="3" type="ORF">ACFFVI_18000</name>
</gene>
<name>A0ABV5LXN1_9ACTN</name>
<dbReference type="Pfam" id="PF07811">
    <property type="entry name" value="TadE"/>
    <property type="match status" value="1"/>
</dbReference>
<dbReference type="InterPro" id="IPR012495">
    <property type="entry name" value="TadE-like_dom"/>
</dbReference>
<comment type="caution">
    <text evidence="3">The sequence shown here is derived from an EMBL/GenBank/DDBJ whole genome shotgun (WGS) entry which is preliminary data.</text>
</comment>
<feature type="domain" description="TadE-like" evidence="2">
    <location>
        <begin position="18"/>
        <end position="60"/>
    </location>
</feature>
<accession>A0ABV5LXN1</accession>
<proteinExistence type="predicted"/>
<feature type="transmembrane region" description="Helical" evidence="1">
    <location>
        <begin position="21"/>
        <end position="42"/>
    </location>
</feature>
<keyword evidence="1" id="KW-0812">Transmembrane</keyword>
<keyword evidence="4" id="KW-1185">Reference proteome</keyword>
<dbReference type="EMBL" id="JBHMDM010000012">
    <property type="protein sequence ID" value="MFB9378855.1"/>
    <property type="molecule type" value="Genomic_DNA"/>
</dbReference>
<reference evidence="3 4" key="1">
    <citation type="submission" date="2024-09" db="EMBL/GenBank/DDBJ databases">
        <authorList>
            <person name="Sun Q."/>
            <person name="Mori K."/>
        </authorList>
    </citation>
    <scope>NUCLEOTIDE SEQUENCE [LARGE SCALE GENOMIC DNA]</scope>
    <source>
        <strain evidence="3 4">TISTR 1856</strain>
    </source>
</reference>
<organism evidence="3 4">
    <name type="scientific">Kineococcus gynurae</name>
    <dbReference type="NCBI Taxonomy" id="452979"/>
    <lineage>
        <taxon>Bacteria</taxon>
        <taxon>Bacillati</taxon>
        <taxon>Actinomycetota</taxon>
        <taxon>Actinomycetes</taxon>
        <taxon>Kineosporiales</taxon>
        <taxon>Kineosporiaceae</taxon>
        <taxon>Kineococcus</taxon>
    </lineage>
</organism>
<evidence type="ECO:0000313" key="4">
    <source>
        <dbReference type="Proteomes" id="UP001589748"/>
    </source>
</evidence>
<dbReference type="RefSeq" id="WP_380134237.1">
    <property type="nucleotide sequence ID" value="NZ_JBHLUI010000001.1"/>
</dbReference>